<protein>
    <submittedName>
        <fullName evidence="1">Uncharacterized protein</fullName>
    </submittedName>
</protein>
<dbReference type="Proteomes" id="UP001500889">
    <property type="component" value="Chromosome O"/>
</dbReference>
<dbReference type="EMBL" id="AP029263">
    <property type="protein sequence ID" value="BFF90744.1"/>
    <property type="molecule type" value="Genomic_DNA"/>
</dbReference>
<evidence type="ECO:0000313" key="2">
    <source>
        <dbReference type="Proteomes" id="UP001500889"/>
    </source>
</evidence>
<sequence length="93" mass="10235">MGFYLVKGTEVPSSQSLMSLVFRFSHSMLYLMVSAASSRELAPAPDSGYLAKNCCTSSSFTWLAKFFVICAMSRPKLRLVSPKRALSCGHCSR</sequence>
<accession>A0AAU9F043</accession>
<dbReference type="AlphaFoldDB" id="A0AAU9F043"/>
<proteinExistence type="predicted"/>
<reference evidence="1 2" key="1">
    <citation type="submission" date="2024-02" db="EMBL/GenBank/DDBJ databases">
        <title>A chromosome-level genome assembly of Drosophila madeirensis, a fruit fly species endemic to Madeira island.</title>
        <authorList>
            <person name="Tomihara K."/>
            <person name="Llopart A."/>
            <person name="Yamamoto D."/>
        </authorList>
    </citation>
    <scope>NUCLEOTIDE SEQUENCE [LARGE SCALE GENOMIC DNA]</scope>
    <source>
        <strain evidence="1 2">RF1</strain>
    </source>
</reference>
<keyword evidence="2" id="KW-1185">Reference proteome</keyword>
<organism evidence="1 2">
    <name type="scientific">Drosophila madeirensis</name>
    <name type="common">Fruit fly</name>
    <dbReference type="NCBI Taxonomy" id="30013"/>
    <lineage>
        <taxon>Eukaryota</taxon>
        <taxon>Metazoa</taxon>
        <taxon>Ecdysozoa</taxon>
        <taxon>Arthropoda</taxon>
        <taxon>Hexapoda</taxon>
        <taxon>Insecta</taxon>
        <taxon>Pterygota</taxon>
        <taxon>Neoptera</taxon>
        <taxon>Endopterygota</taxon>
        <taxon>Diptera</taxon>
        <taxon>Brachycera</taxon>
        <taxon>Muscomorpha</taxon>
        <taxon>Ephydroidea</taxon>
        <taxon>Drosophilidae</taxon>
        <taxon>Drosophila</taxon>
        <taxon>Sophophora</taxon>
    </lineage>
</organism>
<evidence type="ECO:0000313" key="1">
    <source>
        <dbReference type="EMBL" id="BFF90744.1"/>
    </source>
</evidence>
<gene>
    <name evidence="1" type="ORF">DMAD_09213</name>
</gene>
<name>A0AAU9F043_DROMD</name>